<protein>
    <submittedName>
        <fullName evidence="1">Uncharacterized protein</fullName>
    </submittedName>
</protein>
<proteinExistence type="predicted"/>
<accession>A0ACC0VBR5</accession>
<keyword evidence="2" id="KW-1185">Reference proteome</keyword>
<comment type="caution">
    <text evidence="1">The sequence shown here is derived from an EMBL/GenBank/DDBJ whole genome shotgun (WGS) entry which is preliminary data.</text>
</comment>
<dbReference type="Proteomes" id="UP001163324">
    <property type="component" value="Chromosome 1"/>
</dbReference>
<evidence type="ECO:0000313" key="1">
    <source>
        <dbReference type="EMBL" id="KAI9903865.1"/>
    </source>
</evidence>
<evidence type="ECO:0000313" key="2">
    <source>
        <dbReference type="Proteomes" id="UP001163324"/>
    </source>
</evidence>
<sequence>MFGWVKTNVMAFGMGLSINHDGPICILGIRFLKYNGHETKKTPTQIIPLAHGPHCYFRLNMVQVQGLSADTLLGAPRRSPAVPNRIGTLAHSTFSTFDFKTGTSTKEINIVDLETAELKLLTADEEVSNVSWVPGADDELLYVWSGAGGEATITAARLNNTEYEHYEVMKSSAPLSNLKLKQLCDGTIAFAVTALAGPDGQPFNKQSPKPRSTGRIYDNANIRLWDEYYNAETYSLFYSKLVKKDGRWTAPYPLQNLLQGTELEPFGLYGNEDALNCFDIDDKGIAFIARDPTDMDYSRRLFTYPFFSSIDSFTKPPTKEPNLIHLDAVLDPGGIAENIKIAPDGDCIAYMFAPDNDPYNVQLYATSSLEGNIEAHRVETSFTRDTSSLKYYPADSFEFLGNSKNIVFQKRLHGRTVLEYVDLDRREAVLIQVNGSVQEFYPLNNHEWNKLLVTASSFIDNSLWQVVDICDANVIRTISSATKHGLKFGLSKGMASEIWLRGADDVPFHSWVIVPKDFDPKKKYPWIVSLHGGPVSASSDSWSVRWHETAWAEQGYIVFCPNFTGSAGFGIEFIRRVSDSWGGRPYEDISKLVAHLETLPYIDQKKGVLHGASYGAYLVGLILSRSLADKFCCALWNNGIFSIPTFCMQTDYPPDNVAFGLRPPYPWNNMESLDKYNPARPDVLGSIGQHAPPTLIMHGEKDFRCPMTEGLGLFNTLQAQGVPSRFLAFEDEGHWILNNDNLKLWYETAWEWAKRCVDGEITRESKAW</sequence>
<reference evidence="1" key="1">
    <citation type="submission" date="2022-10" db="EMBL/GenBank/DDBJ databases">
        <title>Complete Genome of Trichothecium roseum strain YXFP-22015, a Plant Pathogen Isolated from Citrus.</title>
        <authorList>
            <person name="Wang Y."/>
            <person name="Zhu L."/>
        </authorList>
    </citation>
    <scope>NUCLEOTIDE SEQUENCE</scope>
    <source>
        <strain evidence="1">YXFP-22015</strain>
    </source>
</reference>
<gene>
    <name evidence="1" type="ORF">N3K66_000394</name>
</gene>
<organism evidence="1 2">
    <name type="scientific">Trichothecium roseum</name>
    <dbReference type="NCBI Taxonomy" id="47278"/>
    <lineage>
        <taxon>Eukaryota</taxon>
        <taxon>Fungi</taxon>
        <taxon>Dikarya</taxon>
        <taxon>Ascomycota</taxon>
        <taxon>Pezizomycotina</taxon>
        <taxon>Sordariomycetes</taxon>
        <taxon>Hypocreomycetidae</taxon>
        <taxon>Hypocreales</taxon>
        <taxon>Hypocreales incertae sedis</taxon>
        <taxon>Trichothecium</taxon>
    </lineage>
</organism>
<dbReference type="EMBL" id="CM047940">
    <property type="protein sequence ID" value="KAI9903865.1"/>
    <property type="molecule type" value="Genomic_DNA"/>
</dbReference>
<name>A0ACC0VBR5_9HYPO</name>